<dbReference type="OrthoDB" id="6581954at2759"/>
<protein>
    <submittedName>
        <fullName evidence="2">Uncharacterized protein</fullName>
    </submittedName>
</protein>
<keyword evidence="3" id="KW-1185">Reference proteome</keyword>
<accession>A0A0B1SPG4</accession>
<dbReference type="AlphaFoldDB" id="A0A0B1SPG4"/>
<organism evidence="2 3">
    <name type="scientific">Oesophagostomum dentatum</name>
    <name type="common">Nodular worm</name>
    <dbReference type="NCBI Taxonomy" id="61180"/>
    <lineage>
        <taxon>Eukaryota</taxon>
        <taxon>Metazoa</taxon>
        <taxon>Ecdysozoa</taxon>
        <taxon>Nematoda</taxon>
        <taxon>Chromadorea</taxon>
        <taxon>Rhabditida</taxon>
        <taxon>Rhabditina</taxon>
        <taxon>Rhabditomorpha</taxon>
        <taxon>Strongyloidea</taxon>
        <taxon>Strongylidae</taxon>
        <taxon>Oesophagostomum</taxon>
    </lineage>
</organism>
<keyword evidence="1" id="KW-1133">Transmembrane helix</keyword>
<sequence>MRSLKLGQGGLVYLGSQNGFHNNLILDCLLITIVMIFLPFFYTLFHIIAIDSYILETVKGDLSKLNIVATIVLNANYIFGIHEPVVAFWYGIVTLCTTVSNKIVRYEITIGAITEAYAGL</sequence>
<evidence type="ECO:0000313" key="2">
    <source>
        <dbReference type="EMBL" id="KHJ85417.1"/>
    </source>
</evidence>
<reference evidence="2 3" key="1">
    <citation type="submission" date="2014-03" db="EMBL/GenBank/DDBJ databases">
        <title>Draft genome of the hookworm Oesophagostomum dentatum.</title>
        <authorList>
            <person name="Mitreva M."/>
        </authorList>
    </citation>
    <scope>NUCLEOTIDE SEQUENCE [LARGE SCALE GENOMIC DNA]</scope>
    <source>
        <strain evidence="2 3">OD-Hann</strain>
    </source>
</reference>
<evidence type="ECO:0000313" key="3">
    <source>
        <dbReference type="Proteomes" id="UP000053660"/>
    </source>
</evidence>
<keyword evidence="1" id="KW-0812">Transmembrane</keyword>
<feature type="non-terminal residue" evidence="2">
    <location>
        <position position="120"/>
    </location>
</feature>
<gene>
    <name evidence="2" type="ORF">OESDEN_14858</name>
</gene>
<dbReference type="InterPro" id="IPR037272">
    <property type="entry name" value="SNS_sf"/>
</dbReference>
<dbReference type="Proteomes" id="UP000053660">
    <property type="component" value="Unassembled WGS sequence"/>
</dbReference>
<feature type="transmembrane region" description="Helical" evidence="1">
    <location>
        <begin position="62"/>
        <end position="81"/>
    </location>
</feature>
<feature type="transmembrane region" description="Helical" evidence="1">
    <location>
        <begin position="24"/>
        <end position="50"/>
    </location>
</feature>
<name>A0A0B1SPG4_OESDE</name>
<proteinExistence type="predicted"/>
<dbReference type="SUPFAM" id="SSF161070">
    <property type="entry name" value="SNF-like"/>
    <property type="match status" value="1"/>
</dbReference>
<dbReference type="EMBL" id="KN563968">
    <property type="protein sequence ID" value="KHJ85417.1"/>
    <property type="molecule type" value="Genomic_DNA"/>
</dbReference>
<evidence type="ECO:0000256" key="1">
    <source>
        <dbReference type="SAM" id="Phobius"/>
    </source>
</evidence>
<keyword evidence="1" id="KW-0472">Membrane</keyword>